<dbReference type="InterPro" id="IPR012422">
    <property type="entry name" value="Cyt_c_oxidase_su4_bac-aa3"/>
</dbReference>
<sequence>MAKTRPEHHAEPVLESAMDYAEHEKTYNGFVTGVKWVIYASVVSMIILYFLINP</sequence>
<comment type="caution">
    <text evidence="3">The sequence shown here is derived from an EMBL/GenBank/DDBJ whole genome shotgun (WGS) entry which is preliminary data.</text>
</comment>
<feature type="domain" description="Cytochrome c oxidase subunit IV bacterial aa3 type" evidence="2">
    <location>
        <begin position="17"/>
        <end position="51"/>
    </location>
</feature>
<feature type="transmembrane region" description="Helical" evidence="1">
    <location>
        <begin position="36"/>
        <end position="52"/>
    </location>
</feature>
<reference evidence="4" key="1">
    <citation type="journal article" date="2019" name="Int. J. Syst. Evol. Microbiol.">
        <title>The Global Catalogue of Microorganisms (GCM) 10K type strain sequencing project: providing services to taxonomists for standard genome sequencing and annotation.</title>
        <authorList>
            <consortium name="The Broad Institute Genomics Platform"/>
            <consortium name="The Broad Institute Genome Sequencing Center for Infectious Disease"/>
            <person name="Wu L."/>
            <person name="Ma J."/>
        </authorList>
    </citation>
    <scope>NUCLEOTIDE SEQUENCE [LARGE SCALE GENOMIC DNA]</scope>
    <source>
        <strain evidence="4">KCTC 42281</strain>
    </source>
</reference>
<gene>
    <name evidence="3" type="ORF">ACFOOL_03350</name>
</gene>
<keyword evidence="1" id="KW-0812">Transmembrane</keyword>
<accession>A0ABV7WX19</accession>
<evidence type="ECO:0000313" key="4">
    <source>
        <dbReference type="Proteomes" id="UP001595613"/>
    </source>
</evidence>
<organism evidence="3 4">
    <name type="scientific">Devosia honganensis</name>
    <dbReference type="NCBI Taxonomy" id="1610527"/>
    <lineage>
        <taxon>Bacteria</taxon>
        <taxon>Pseudomonadati</taxon>
        <taxon>Pseudomonadota</taxon>
        <taxon>Alphaproteobacteria</taxon>
        <taxon>Hyphomicrobiales</taxon>
        <taxon>Devosiaceae</taxon>
        <taxon>Devosia</taxon>
    </lineage>
</organism>
<dbReference type="InterPro" id="IPR036596">
    <property type="entry name" value="Cyt-C_aa3_sf"/>
</dbReference>
<dbReference type="SUPFAM" id="SSF81469">
    <property type="entry name" value="Bacterial aa3 type cytochrome c oxidase subunit IV"/>
    <property type="match status" value="1"/>
</dbReference>
<name>A0ABV7WX19_9HYPH</name>
<dbReference type="RefSeq" id="WP_380094853.1">
    <property type="nucleotide sequence ID" value="NZ_JBHRYD010000001.1"/>
</dbReference>
<dbReference type="Proteomes" id="UP001595613">
    <property type="component" value="Unassembled WGS sequence"/>
</dbReference>
<keyword evidence="1" id="KW-1133">Transmembrane helix</keyword>
<proteinExistence type="predicted"/>
<protein>
    <submittedName>
        <fullName evidence="3">Aa3-type cytochrome c oxidase subunit IV</fullName>
    </submittedName>
</protein>
<evidence type="ECO:0000256" key="1">
    <source>
        <dbReference type="SAM" id="Phobius"/>
    </source>
</evidence>
<dbReference type="EMBL" id="JBHRYD010000001">
    <property type="protein sequence ID" value="MFC3703791.1"/>
    <property type="molecule type" value="Genomic_DNA"/>
</dbReference>
<keyword evidence="4" id="KW-1185">Reference proteome</keyword>
<evidence type="ECO:0000259" key="2">
    <source>
        <dbReference type="Pfam" id="PF07835"/>
    </source>
</evidence>
<dbReference type="Gene3D" id="1.20.5.160">
    <property type="entry name" value="Bacterial aa3 type cytochrome c oxidase subunit IV"/>
    <property type="match status" value="1"/>
</dbReference>
<evidence type="ECO:0000313" key="3">
    <source>
        <dbReference type="EMBL" id="MFC3703791.1"/>
    </source>
</evidence>
<keyword evidence="1" id="KW-0472">Membrane</keyword>
<dbReference type="Pfam" id="PF07835">
    <property type="entry name" value="COX4_pro_2"/>
    <property type="match status" value="1"/>
</dbReference>